<feature type="repeat" description="HEAT" evidence="3">
    <location>
        <begin position="1986"/>
        <end position="2028"/>
    </location>
</feature>
<keyword evidence="6" id="KW-1185">Reference proteome</keyword>
<dbReference type="GO" id="GO:0043008">
    <property type="term" value="F:ATP-dependent protein binding"/>
    <property type="evidence" value="ECO:0007669"/>
    <property type="project" value="EnsemblFungi"/>
</dbReference>
<feature type="domain" description="TOG" evidence="4">
    <location>
        <begin position="1439"/>
        <end position="1669"/>
    </location>
</feature>
<dbReference type="Pfam" id="PF24984">
    <property type="entry name" value="HEAT_EF3_GNC1"/>
    <property type="match status" value="1"/>
</dbReference>
<dbReference type="GO" id="GO:0031369">
    <property type="term" value="F:translation initiation factor binding"/>
    <property type="evidence" value="ECO:0007669"/>
    <property type="project" value="EnsemblFungi"/>
</dbReference>
<dbReference type="Pfam" id="PF24916">
    <property type="entry name" value="HEAT_GCN1_fung"/>
    <property type="match status" value="1"/>
</dbReference>
<evidence type="ECO:0000256" key="3">
    <source>
        <dbReference type="PROSITE-ProRule" id="PRU00103"/>
    </source>
</evidence>
<dbReference type="PROSITE" id="PS50077">
    <property type="entry name" value="HEAT_REPEAT"/>
    <property type="match status" value="2"/>
</dbReference>
<dbReference type="Gene3D" id="1.25.10.10">
    <property type="entry name" value="Leucine-rich Repeat Variant"/>
    <property type="match status" value="6"/>
</dbReference>
<dbReference type="PANTHER" id="PTHR23346:SF7">
    <property type="entry name" value="STALLED RIBOSOME SENSOR GCN1"/>
    <property type="match status" value="1"/>
</dbReference>
<evidence type="ECO:0000256" key="2">
    <source>
        <dbReference type="ARBA" id="ARBA00022737"/>
    </source>
</evidence>
<feature type="repeat" description="HEAT" evidence="3">
    <location>
        <begin position="1610"/>
        <end position="1648"/>
    </location>
</feature>
<dbReference type="OrthoDB" id="5148094at2759"/>
<dbReference type="InterPro" id="IPR057546">
    <property type="entry name" value="HEAT_GCN1"/>
</dbReference>
<dbReference type="InterPro" id="IPR022716">
    <property type="entry name" value="Gcn1_N"/>
</dbReference>
<dbReference type="GO" id="GO:0006448">
    <property type="term" value="P:regulation of translational elongation"/>
    <property type="evidence" value="ECO:0007669"/>
    <property type="project" value="EnsemblFungi"/>
</dbReference>
<dbReference type="InterPro" id="IPR056810">
    <property type="entry name" value="GNC1-like_N"/>
</dbReference>
<dbReference type="GO" id="GO:0071264">
    <property type="term" value="P:positive regulation of translational initiation in response to starvation"/>
    <property type="evidence" value="ECO:0007669"/>
    <property type="project" value="EnsemblFungi"/>
</dbReference>
<dbReference type="GO" id="GO:0022626">
    <property type="term" value="C:cytosolic ribosome"/>
    <property type="evidence" value="ECO:0007669"/>
    <property type="project" value="EnsemblFungi"/>
</dbReference>
<dbReference type="Pfam" id="PF25801">
    <property type="entry name" value="HEAT_GCN1_C_2"/>
    <property type="match status" value="1"/>
</dbReference>
<dbReference type="GO" id="GO:0019901">
    <property type="term" value="F:protein kinase binding"/>
    <property type="evidence" value="ECO:0007669"/>
    <property type="project" value="EnsemblFungi"/>
</dbReference>
<dbReference type="SMART" id="SM01349">
    <property type="entry name" value="TOG"/>
    <property type="match status" value="1"/>
</dbReference>
<comment type="similarity">
    <text evidence="1">Belongs to the GCN1 family.</text>
</comment>
<evidence type="ECO:0000313" key="6">
    <source>
        <dbReference type="Proteomes" id="UP000095038"/>
    </source>
</evidence>
<proteinExistence type="inferred from homology"/>
<dbReference type="GO" id="GO:0043539">
    <property type="term" value="F:protein serine/threonine kinase activator activity"/>
    <property type="evidence" value="ECO:0007669"/>
    <property type="project" value="EnsemblFungi"/>
</dbReference>
<dbReference type="InParanoid" id="A0A1D2VAW9"/>
<dbReference type="RefSeq" id="XP_020045047.1">
    <property type="nucleotide sequence ID" value="XM_020193986.1"/>
</dbReference>
<dbReference type="GeneID" id="30967622"/>
<dbReference type="InterPro" id="IPR021133">
    <property type="entry name" value="HEAT_type_2"/>
</dbReference>
<dbReference type="GO" id="GO:1990611">
    <property type="term" value="P:regulation of cytoplasmic translational initiation in response to stress"/>
    <property type="evidence" value="ECO:0007669"/>
    <property type="project" value="EnsemblFungi"/>
</dbReference>
<dbReference type="Pfam" id="PF24987">
    <property type="entry name" value="HEAT_EF3_N"/>
    <property type="match status" value="1"/>
</dbReference>
<organism evidence="5 6">
    <name type="scientific">Ascoidea rubescens DSM 1968</name>
    <dbReference type="NCBI Taxonomy" id="1344418"/>
    <lineage>
        <taxon>Eukaryota</taxon>
        <taxon>Fungi</taxon>
        <taxon>Dikarya</taxon>
        <taxon>Ascomycota</taxon>
        <taxon>Saccharomycotina</taxon>
        <taxon>Saccharomycetes</taxon>
        <taxon>Ascoideaceae</taxon>
        <taxon>Ascoidea</taxon>
    </lineage>
</organism>
<dbReference type="GO" id="GO:0072344">
    <property type="term" value="P:rescue of stalled ribosome"/>
    <property type="evidence" value="ECO:0007669"/>
    <property type="project" value="EnsemblFungi"/>
</dbReference>
<dbReference type="InterPro" id="IPR011989">
    <property type="entry name" value="ARM-like"/>
</dbReference>
<dbReference type="SUPFAM" id="SSF48371">
    <property type="entry name" value="ARM repeat"/>
    <property type="match status" value="3"/>
</dbReference>
<dbReference type="GO" id="GO:0034198">
    <property type="term" value="P:cellular response to amino acid starvation"/>
    <property type="evidence" value="ECO:0007669"/>
    <property type="project" value="EnsemblFungi"/>
</dbReference>
<accession>A0A1D2VAW9</accession>
<dbReference type="EMBL" id="KV454490">
    <property type="protein sequence ID" value="ODV58740.1"/>
    <property type="molecule type" value="Genomic_DNA"/>
</dbReference>
<sequence>MAESSALLSLSSADLTNHLLNGSTALQLQTLQDLDNLLVSNSKDVNHRRQFLLILKILLVNYNKFSFNAHSRTFYVNNLIPSFLNLSFNNDSTAKDEKMDFNSIIIKYFTDLISSNLITSSLPICDVLFLLEIINKTLILNSIHLVDTGNSSLLFENLIISHSILINYTTYYSTSSLASNYQFDPKLPPPISPNANHKLRIQNSIFSNSINTLSIVFKNLQNPQLSFQGLQFIQIYLDSILQSKLSKINLPNSSILLSISILSKSIQNLIPAIPNLFHFFNTKLDLIIDFYNNNILLNKFALLPLVYQKFDLYFINLFTNDPKSLFFKSKILPVLIKASLRSPELIFGHISSNLFLNLKINLSYNDLSKLYDQLFTNLKNSKDFIRNGSKNSLINSLSIINDNTSISKIIDRLFVSLRSASNLDHKFIFTSILNNLKFDQNSFDLQLTSSIKIINNLSALISKDQIENSLYYNLSSFFNHFFILLTLNHKFDDSIIKILLKGFNDNKLNLRKNWYLNFGHNFLSNYNHLKSSPEFLNILSQLLPTFLTNFDSIINNPLSNLVNKNILSSYVVLSICFIISNEFKSQSLQNSFDINSIFQNAYKNDEKPSILVNSKIYSKFNNHDEVKWLSHALFYSINYFSNLSDLTLDNNTEDLNSKSVCYSLSWLYLLLSKNISFEIRKPCYDLVTKLFKNHQLLVGDLLIDGLFESLRNSNTYFDSEKFNFDFKLIPNIFIIISSSNPSEKSIIIKHLKNLLVICNHLSVKIKNGWVGACQKANLDPGKIVADDSEKMFLQCYDLLLISGLEKSLYRAAVESINLLAFVSPDTIGPIVESNIKKDVSINKLKLLNDINLKIWKSDSSTVVINPITDAKSKNQKSPKTAAYSSNNLLNNKNLSANSKKKTSWEDQQLINEQLKKESSIRLTIQENYLHLKRGVSIIDGLGNSAKNVNNGYEYYFSTAVNSLLAIMENNYCSIFLNSEASDAFLALSNIISPRLGATKLFVGVATLRIYEVGNLPSNLLEEPVLELLSRILFRIKFLSDQVPLDIFSLIYILPLLTKVLQNGKLVAMKNANKHVVARKAEFAEEDKEEDLLMLAVEIVANHSEVLDNENIVKKYILEVLLSLMMIPSKAKIAKECFNSLCQSVSDSLSEEDVSIILSSLLTPEVFARNAVLDCLDSEFDLSLDMSYSNEIWISTFDNNDHNAEIALTIWRENGFVLDKTAPLQLMEFLANKDSGIRLSVSKSIFAAIDILSKDEPAIFLTTLEALLDLYKLKSKPPEPILDEYGLVIKSSTDQKDPWEIRSGIALTLKYCSPLFSNKISVLSLFNFFINEGALGDSESIVRQEFQDAGIDIINLFGSQNLEGLIPIFERFLASKTEKNSKTQNNIKEITIILYGALAKHLKSSDKRLIQVVDRLIKTLDTPSVNVQRAISNCLAGLVPLIPKSLPDYIDLMFKKLFEAKYLYQRRGAGFGLAGFVKGAGIKALFEYDIVRTLIESAEDKKDPIKREGVSIAVSCLSESLDKFFEPYALEILPVILKNLGDISADVRLYTDITAKTIMKSTTGFGVKKIIPLAIDNLDDISWRSKKASVELLGSMAYLDPTQLSFSLSTIVPEIVSVLTDTHKEVRKSADQSLKRFGEVIRNPEIQKLVPILIKAIGNPTKYTDESLDELIKTQFVHYIDGPSLALIIHVIHRGMVDRSASTKRKACQIVGNMAILVDNTDLYPYLPSLVNELEVAMVDPVGTTRATAARALGSLVEKLGEDNFPGLVDKLFSTFEDPDKRGDRLGAAQALAEVISGLGVSKLDECLPIILSGTTSSISFIREGFMPLLLFLPACFGNQFAPYISKIIPSILNGLADVDPNISETAMRSGKLLVKNYANKAIDLLLPELENGLCNSSYRIRLSSIQLIGELLYQVTGLNRNAETSEEVEFSGVGKRLVEVLGIGRRNVLLSSLFFCRFDVDGVVRNAALDIWKSLVYNTPRTLKEILPTIISLTICRLADDSGDLRETAARSLADLTRRVGSLILQELLPIYEKSSSRDDSDVKQGICIALRELIQTSDLEVVSQYQESFITIIRDCLIDNDDDVRSSAGLAFEVLQDTIGKAAIDGIIPHLLHLLASSDHSDNALYALQEIMATKSDDIFPILIPTLLSPPVDAFKASALGSLAEVAGNALYRRLSSIINVLVEAIIQNQNNKKEQEEIDKAFQKILLSIEDERGLHPLLQQLLSFINSENPQKKAVVYKHLCTFFEETNLDYSVYTQDIVTNTISSLDDENEDVVYHAWHALSMLISLQSKESLERLVKPAQESLVLTGVNGVDLPGFKLPKGPSCILPVFIRGLMYGTSEQRQLSADGIAEIVSKTPPIILKTYVTAITGPLIRVIGDRFNGDVKASILSTLNILFSKVPQFLRPFIPQLQRTFVKSLLDSSNETLRSKAAKALGSLIEHQPRVDPLVTELVNSAKATNDPRIKFAIVNAIVEVVNKSGSKMGDASKSNILRLIEEDSSNSNENLITMYAKLIGSLSKILNSDSAAKILRTKILLAPFEDETANFSILTMNSFLQNAPVHIFADDALNRDIGDIINAGINSKIPHISENSIIAAGKYLLLHGNVGPPKRFLLDNSQTNHEPFFVFDETIEELINSLCIAANKPKSNSLEARRLSLVVLRTLSRFEYNEIIKENITKISLAIFMCVRDSIIPIKLAAEKAYIECFNLVHDEDSKFFQEWFEKLRSENQDSVSTIIGSKILLRSIGDYTKRVATRLAKAEREKIAAGGDEEVMFSDKFEDENEIWAV</sequence>
<evidence type="ECO:0000313" key="5">
    <source>
        <dbReference type="EMBL" id="ODV58740.1"/>
    </source>
</evidence>
<dbReference type="GO" id="GO:0140469">
    <property type="term" value="P:GCN2-mediated signaling"/>
    <property type="evidence" value="ECO:0007669"/>
    <property type="project" value="EnsemblFungi"/>
</dbReference>
<dbReference type="STRING" id="1344418.A0A1D2VAW9"/>
<gene>
    <name evidence="5" type="ORF">ASCRUDRAFT_77738</name>
</gene>
<dbReference type="InterPro" id="IPR016024">
    <property type="entry name" value="ARM-type_fold"/>
</dbReference>
<dbReference type="Pfam" id="PF24993">
    <property type="entry name" value="GNC1_N"/>
    <property type="match status" value="1"/>
</dbReference>
<dbReference type="Pfam" id="PF12074">
    <property type="entry name" value="Gcn1_N"/>
    <property type="match status" value="1"/>
</dbReference>
<dbReference type="FunCoup" id="A0A1D2VAW9">
    <property type="interactions" value="1467"/>
</dbReference>
<reference evidence="6" key="1">
    <citation type="submission" date="2016-05" db="EMBL/GenBank/DDBJ databases">
        <title>Comparative genomics of biotechnologically important yeasts.</title>
        <authorList>
            <consortium name="DOE Joint Genome Institute"/>
            <person name="Riley R."/>
            <person name="Haridas S."/>
            <person name="Wolfe K.H."/>
            <person name="Lopes M.R."/>
            <person name="Hittinger C.T."/>
            <person name="Goker M."/>
            <person name="Salamov A."/>
            <person name="Wisecaver J."/>
            <person name="Long T.M."/>
            <person name="Aerts A.L."/>
            <person name="Barry K."/>
            <person name="Choi C."/>
            <person name="Clum A."/>
            <person name="Coughlan A.Y."/>
            <person name="Deshpande S."/>
            <person name="Douglass A.P."/>
            <person name="Hanson S.J."/>
            <person name="Klenk H.-P."/>
            <person name="Labutti K."/>
            <person name="Lapidus A."/>
            <person name="Lindquist E."/>
            <person name="Lipzen A."/>
            <person name="Meier-Kolthoff J.P."/>
            <person name="Ohm R.A."/>
            <person name="Otillar R.P."/>
            <person name="Pangilinan J."/>
            <person name="Peng Y."/>
            <person name="Rokas A."/>
            <person name="Rosa C.A."/>
            <person name="Scheuner C."/>
            <person name="Sibirny A.A."/>
            <person name="Slot J.C."/>
            <person name="Stielow J.B."/>
            <person name="Sun H."/>
            <person name="Kurtzman C.P."/>
            <person name="Blackwell M."/>
            <person name="Grigoriev I.V."/>
            <person name="Jeffries T.W."/>
        </authorList>
    </citation>
    <scope>NUCLEOTIDE SEQUENCE [LARGE SCALE GENOMIC DNA]</scope>
    <source>
        <strain evidence="6">DSM 1968</strain>
    </source>
</reference>
<dbReference type="PANTHER" id="PTHR23346">
    <property type="entry name" value="TRANSLATIONAL ACTIVATOR GCN1-RELATED"/>
    <property type="match status" value="1"/>
</dbReference>
<dbReference type="GO" id="GO:0043022">
    <property type="term" value="F:ribosome binding"/>
    <property type="evidence" value="ECO:0007669"/>
    <property type="project" value="EnsemblFungi"/>
</dbReference>
<protein>
    <submittedName>
        <fullName evidence="5">ARM repeat-containing protein</fullName>
    </submittedName>
</protein>
<dbReference type="GO" id="GO:0170011">
    <property type="term" value="F:stalled ribosome sensor activity"/>
    <property type="evidence" value="ECO:0007669"/>
    <property type="project" value="EnsemblFungi"/>
</dbReference>
<keyword evidence="2" id="KW-0677">Repeat</keyword>
<evidence type="ECO:0000259" key="4">
    <source>
        <dbReference type="SMART" id="SM01349"/>
    </source>
</evidence>
<dbReference type="InterPro" id="IPR034085">
    <property type="entry name" value="TOG"/>
</dbReference>
<dbReference type="Proteomes" id="UP000095038">
    <property type="component" value="Unassembled WGS sequence"/>
</dbReference>
<evidence type="ECO:0000256" key="1">
    <source>
        <dbReference type="ARBA" id="ARBA00007366"/>
    </source>
</evidence>
<name>A0A1D2VAW9_9ASCO</name>
<dbReference type="Pfam" id="PF23271">
    <property type="entry name" value="HEAT_GCN1"/>
    <property type="match status" value="1"/>
</dbReference>
<dbReference type="InterPro" id="IPR056809">
    <property type="entry name" value="HEAT_GCN1_fung"/>
</dbReference>